<keyword evidence="5 8" id="KW-0732">Signal</keyword>
<evidence type="ECO:0000256" key="5">
    <source>
        <dbReference type="ARBA" id="ARBA00022729"/>
    </source>
</evidence>
<dbReference type="Pfam" id="PF00267">
    <property type="entry name" value="Porin_1"/>
    <property type="match status" value="1"/>
</dbReference>
<keyword evidence="3" id="KW-1134">Transmembrane beta strand</keyword>
<feature type="signal peptide" evidence="8">
    <location>
        <begin position="1"/>
        <end position="23"/>
    </location>
</feature>
<dbReference type="Proteomes" id="UP000298773">
    <property type="component" value="Chromosome"/>
</dbReference>
<proteinExistence type="inferred from homology"/>
<gene>
    <name evidence="9" type="ORF">D9V69_01785</name>
</gene>
<dbReference type="InterPro" id="IPR001897">
    <property type="entry name" value="Porin_gammaproteobac"/>
</dbReference>
<comment type="subcellular location">
    <subcellularLocation>
        <location evidence="1">Cell outer membrane</location>
        <topology evidence="1">Multi-pass membrane protein</topology>
    </subcellularLocation>
</comment>
<dbReference type="EMBL" id="CP034873">
    <property type="protein sequence ID" value="QCI21653.1"/>
    <property type="molecule type" value="Genomic_DNA"/>
</dbReference>
<evidence type="ECO:0000256" key="3">
    <source>
        <dbReference type="ARBA" id="ARBA00022452"/>
    </source>
</evidence>
<protein>
    <submittedName>
        <fullName evidence="9">Porin</fullName>
    </submittedName>
</protein>
<dbReference type="InterPro" id="IPR023614">
    <property type="entry name" value="Porin_dom_sf"/>
</dbReference>
<name>A0A4D6XYQ7_9GAMM</name>
<evidence type="ECO:0000256" key="2">
    <source>
        <dbReference type="ARBA" id="ARBA00007539"/>
    </source>
</evidence>
<accession>A0A4D6XYQ7</accession>
<evidence type="ECO:0000256" key="7">
    <source>
        <dbReference type="ARBA" id="ARBA00023237"/>
    </source>
</evidence>
<dbReference type="InterPro" id="IPR001702">
    <property type="entry name" value="Porin_Gram-ve"/>
</dbReference>
<sequence>MINRKYLAIAIPMFLSISNGANAIDIFNKNGNKLELYGSIDPNHEFSQKFASKEINSHQDCTHSILGLLGEVNITDELISYATLEYKTDFLFPEKHTNQQQSNSVRLGYAGFKYGDLGSIDYGRNYGIFHDVESLTNRTPYVTKDGLFSKNDNYMIGRNNSLLTYRNNNIFGLFDGVSFALQYQNKSNKKIINEENSSTWGASIKYETDIGLTAIGSCFSSDRFKYKQDVNEKMPSVNAYGLGFKYNTNDLYIAAFYGAGKNLNLFDTNNQDDNSNESRVDKVENIEAIAEYDFHSGFYPSLSYLDAKGQNSTVQNESNENTWELARQINISTRYEFNKNISTYMNYKINLLKNNNKFIKKHNMTTDNVIAAGLVYQF</sequence>
<dbReference type="PRINTS" id="PR00183">
    <property type="entry name" value="ECOLIPORIN"/>
</dbReference>
<dbReference type="RefSeq" id="WP_158356623.1">
    <property type="nucleotide sequence ID" value="NZ_CP034873.1"/>
</dbReference>
<keyword evidence="6" id="KW-0472">Membrane</keyword>
<keyword evidence="4" id="KW-0812">Transmembrane</keyword>
<dbReference type="PANTHER" id="PTHR34501">
    <property type="entry name" value="PROTEIN YDDL-RELATED"/>
    <property type="match status" value="1"/>
</dbReference>
<comment type="similarity">
    <text evidence="2">Belongs to the Gram-negative porin family.</text>
</comment>
<evidence type="ECO:0000256" key="1">
    <source>
        <dbReference type="ARBA" id="ARBA00004571"/>
    </source>
</evidence>
<dbReference type="OrthoDB" id="7055111at2"/>
<evidence type="ECO:0000256" key="8">
    <source>
        <dbReference type="SAM" id="SignalP"/>
    </source>
</evidence>
<evidence type="ECO:0000313" key="9">
    <source>
        <dbReference type="EMBL" id="QCI21653.1"/>
    </source>
</evidence>
<dbReference type="AlphaFoldDB" id="A0A4D6XYQ7"/>
<organism evidence="9 10">
    <name type="scientific">Buchnera aphidicola</name>
    <name type="common">Hyadaphis tataricae</name>
    <dbReference type="NCBI Taxonomy" id="1241859"/>
    <lineage>
        <taxon>Bacteria</taxon>
        <taxon>Pseudomonadati</taxon>
        <taxon>Pseudomonadota</taxon>
        <taxon>Gammaproteobacteria</taxon>
        <taxon>Enterobacterales</taxon>
        <taxon>Erwiniaceae</taxon>
        <taxon>Buchnera</taxon>
    </lineage>
</organism>
<keyword evidence="7" id="KW-0998">Cell outer membrane</keyword>
<reference evidence="9 10" key="1">
    <citation type="submission" date="2018-12" db="EMBL/GenBank/DDBJ databases">
        <authorList>
            <person name="Chong R.A."/>
        </authorList>
    </citation>
    <scope>NUCLEOTIDE SEQUENCE [LARGE SCALE GENOMIC DNA]</scope>
    <source>
        <strain evidence="9 10">Hta</strain>
    </source>
</reference>
<evidence type="ECO:0000313" key="10">
    <source>
        <dbReference type="Proteomes" id="UP000298773"/>
    </source>
</evidence>
<dbReference type="SUPFAM" id="SSF56935">
    <property type="entry name" value="Porins"/>
    <property type="match status" value="1"/>
</dbReference>
<dbReference type="CDD" id="cd00342">
    <property type="entry name" value="gram_neg_porins"/>
    <property type="match status" value="1"/>
</dbReference>
<dbReference type="PRINTS" id="PR00182">
    <property type="entry name" value="ECOLNEIPORIN"/>
</dbReference>
<dbReference type="GO" id="GO:0034220">
    <property type="term" value="P:monoatomic ion transmembrane transport"/>
    <property type="evidence" value="ECO:0007669"/>
    <property type="project" value="InterPro"/>
</dbReference>
<dbReference type="PANTHER" id="PTHR34501:SF8">
    <property type="entry name" value="OUTER MEMBRANE PORIN N-RELATED"/>
    <property type="match status" value="1"/>
</dbReference>
<reference evidence="9 10" key="2">
    <citation type="submission" date="2019-05" db="EMBL/GenBank/DDBJ databases">
        <title>Genome evolution of the obligate endosymbiont Buchnera aphidicola.</title>
        <authorList>
            <person name="Moran N.A."/>
        </authorList>
    </citation>
    <scope>NUCLEOTIDE SEQUENCE [LARGE SCALE GENOMIC DNA]</scope>
    <source>
        <strain evidence="9 10">Hta</strain>
    </source>
</reference>
<dbReference type="InterPro" id="IPR050298">
    <property type="entry name" value="Gram-neg_bact_OMP"/>
</dbReference>
<evidence type="ECO:0000256" key="4">
    <source>
        <dbReference type="ARBA" id="ARBA00022692"/>
    </source>
</evidence>
<dbReference type="GO" id="GO:0009279">
    <property type="term" value="C:cell outer membrane"/>
    <property type="evidence" value="ECO:0007669"/>
    <property type="project" value="UniProtKB-SubCell"/>
</dbReference>
<feature type="chain" id="PRO_5020713135" evidence="8">
    <location>
        <begin position="24"/>
        <end position="378"/>
    </location>
</feature>
<dbReference type="Gene3D" id="2.40.160.10">
    <property type="entry name" value="Porin"/>
    <property type="match status" value="1"/>
</dbReference>
<evidence type="ECO:0000256" key="6">
    <source>
        <dbReference type="ARBA" id="ARBA00023136"/>
    </source>
</evidence>
<dbReference type="InterPro" id="IPR033900">
    <property type="entry name" value="Gram_neg_porin_domain"/>
</dbReference>
<dbReference type="GO" id="GO:0015288">
    <property type="term" value="F:porin activity"/>
    <property type="evidence" value="ECO:0007669"/>
    <property type="project" value="InterPro"/>
</dbReference>